<feature type="compositionally biased region" description="Basic residues" evidence="1">
    <location>
        <begin position="169"/>
        <end position="194"/>
    </location>
</feature>
<organism evidence="2">
    <name type="scientific">viral metagenome</name>
    <dbReference type="NCBI Taxonomy" id="1070528"/>
    <lineage>
        <taxon>unclassified sequences</taxon>
        <taxon>metagenomes</taxon>
        <taxon>organismal metagenomes</taxon>
    </lineage>
</organism>
<proteinExistence type="predicted"/>
<feature type="region of interest" description="Disordered" evidence="1">
    <location>
        <begin position="168"/>
        <end position="194"/>
    </location>
</feature>
<evidence type="ECO:0000256" key="1">
    <source>
        <dbReference type="SAM" id="MobiDB-lite"/>
    </source>
</evidence>
<reference evidence="2" key="1">
    <citation type="journal article" date="2020" name="Nature">
        <title>Giant virus diversity and host interactions through global metagenomics.</title>
        <authorList>
            <person name="Schulz F."/>
            <person name="Roux S."/>
            <person name="Paez-Espino D."/>
            <person name="Jungbluth S."/>
            <person name="Walsh D.A."/>
            <person name="Denef V.J."/>
            <person name="McMahon K.D."/>
            <person name="Konstantinidis K.T."/>
            <person name="Eloe-Fadrosh E.A."/>
            <person name="Kyrpides N.C."/>
            <person name="Woyke T."/>
        </authorList>
    </citation>
    <scope>NUCLEOTIDE SEQUENCE</scope>
    <source>
        <strain evidence="2">GVMAG-S-3300012000-53</strain>
    </source>
</reference>
<dbReference type="AlphaFoldDB" id="A0A6C0KHB8"/>
<sequence>MSDNNWPYQWKIHHNTFDTTTSGMFGKKMSEHEKQMYRIKNYKNQTLVKKDGSKIVVLAPAPTNQPSFRPNGKHCSDYEYKLIPTNVNLEDPEVKEWLELFIKHNGDSVYIFKKCNVCDTQFTYYEIALGNQSSKTMNNYPEITMNTYGCEKQEDSECREDDIKYCRNGGKKTRKQRKPKSRKQKKSKSRRQRK</sequence>
<protein>
    <submittedName>
        <fullName evidence="2">Uncharacterized protein</fullName>
    </submittedName>
</protein>
<evidence type="ECO:0000313" key="2">
    <source>
        <dbReference type="EMBL" id="QHU16713.1"/>
    </source>
</evidence>
<name>A0A6C0KHB8_9ZZZZ</name>
<accession>A0A6C0KHB8</accession>
<dbReference type="EMBL" id="MN740888">
    <property type="protein sequence ID" value="QHU16713.1"/>
    <property type="molecule type" value="Genomic_DNA"/>
</dbReference>